<evidence type="ECO:0000256" key="2">
    <source>
        <dbReference type="ARBA" id="ARBA00004141"/>
    </source>
</evidence>
<evidence type="ECO:0000256" key="9">
    <source>
        <dbReference type="ARBA" id="ARBA00022989"/>
    </source>
</evidence>
<dbReference type="PRINTS" id="PR00463">
    <property type="entry name" value="EP450I"/>
</dbReference>
<feature type="transmembrane region" description="Helical" evidence="15">
    <location>
        <begin position="6"/>
        <end position="25"/>
    </location>
</feature>
<keyword evidence="11" id="KW-0408">Iron</keyword>
<proteinExistence type="inferred from homology"/>
<evidence type="ECO:0000256" key="15">
    <source>
        <dbReference type="SAM" id="Phobius"/>
    </source>
</evidence>
<evidence type="ECO:0000256" key="8">
    <source>
        <dbReference type="ARBA" id="ARBA00022857"/>
    </source>
</evidence>
<dbReference type="SUPFAM" id="SSF48264">
    <property type="entry name" value="Cytochrome P450"/>
    <property type="match status" value="1"/>
</dbReference>
<dbReference type="GO" id="GO:0005506">
    <property type="term" value="F:iron ion binding"/>
    <property type="evidence" value="ECO:0007669"/>
    <property type="project" value="InterPro"/>
</dbReference>
<evidence type="ECO:0000313" key="16">
    <source>
        <dbReference type="EMBL" id="KAJ4847142.1"/>
    </source>
</evidence>
<feature type="compositionally biased region" description="Low complexity" evidence="14">
    <location>
        <begin position="378"/>
        <end position="387"/>
    </location>
</feature>
<evidence type="ECO:0000313" key="17">
    <source>
        <dbReference type="Proteomes" id="UP001141552"/>
    </source>
</evidence>
<keyword evidence="17" id="KW-1185">Reference proteome</keyword>
<evidence type="ECO:0000256" key="13">
    <source>
        <dbReference type="ARBA" id="ARBA00023136"/>
    </source>
</evidence>
<evidence type="ECO:0008006" key="18">
    <source>
        <dbReference type="Google" id="ProtNLM"/>
    </source>
</evidence>
<name>A0A9Q0JNA3_9ROSI</name>
<evidence type="ECO:0000256" key="10">
    <source>
        <dbReference type="ARBA" id="ARBA00023002"/>
    </source>
</evidence>
<evidence type="ECO:0000256" key="7">
    <source>
        <dbReference type="ARBA" id="ARBA00022723"/>
    </source>
</evidence>
<dbReference type="InterPro" id="IPR036396">
    <property type="entry name" value="Cyt_P450_sf"/>
</dbReference>
<dbReference type="EMBL" id="JAKUCV010001249">
    <property type="protein sequence ID" value="KAJ4847142.1"/>
    <property type="molecule type" value="Genomic_DNA"/>
</dbReference>
<evidence type="ECO:0000256" key="1">
    <source>
        <dbReference type="ARBA" id="ARBA00001971"/>
    </source>
</evidence>
<dbReference type="Gene3D" id="1.10.630.10">
    <property type="entry name" value="Cytochrome P450"/>
    <property type="match status" value="1"/>
</dbReference>
<accession>A0A9Q0JNA3</accession>
<protein>
    <recommendedName>
        <fullName evidence="18">Flavonoid 3'-monooxygenase</fullName>
    </recommendedName>
</protein>
<reference evidence="16" key="2">
    <citation type="journal article" date="2023" name="Plants (Basel)">
        <title>Annotation of the Turnera subulata (Passifloraceae) Draft Genome Reveals the S-Locus Evolved after the Divergence of Turneroideae from Passifloroideae in a Stepwise Manner.</title>
        <authorList>
            <person name="Henning P.M."/>
            <person name="Roalson E.H."/>
            <person name="Mir W."/>
            <person name="McCubbin A.G."/>
            <person name="Shore J.S."/>
        </authorList>
    </citation>
    <scope>NUCLEOTIDE SEQUENCE</scope>
    <source>
        <strain evidence="16">F60SS</strain>
    </source>
</reference>
<comment type="similarity">
    <text evidence="3">Belongs to the UPF0359 family.</text>
</comment>
<comment type="cofactor">
    <cofactor evidence="1">
        <name>heme</name>
        <dbReference type="ChEBI" id="CHEBI:30413"/>
    </cofactor>
</comment>
<evidence type="ECO:0000256" key="6">
    <source>
        <dbReference type="ARBA" id="ARBA00022692"/>
    </source>
</evidence>
<evidence type="ECO:0000256" key="11">
    <source>
        <dbReference type="ARBA" id="ARBA00023004"/>
    </source>
</evidence>
<reference evidence="16" key="1">
    <citation type="submission" date="2022-02" db="EMBL/GenBank/DDBJ databases">
        <authorList>
            <person name="Henning P.M."/>
            <person name="McCubbin A.G."/>
            <person name="Shore J.S."/>
        </authorList>
    </citation>
    <scope>NUCLEOTIDE SEQUENCE</scope>
    <source>
        <strain evidence="16">F60SS</strain>
        <tissue evidence="16">Leaves</tissue>
    </source>
</reference>
<dbReference type="InterPro" id="IPR001128">
    <property type="entry name" value="Cyt_P450"/>
</dbReference>
<keyword evidence="7" id="KW-0479">Metal-binding</keyword>
<feature type="transmembrane region" description="Helical" evidence="15">
    <location>
        <begin position="462"/>
        <end position="482"/>
    </location>
</feature>
<evidence type="ECO:0000256" key="5">
    <source>
        <dbReference type="ARBA" id="ARBA00022617"/>
    </source>
</evidence>
<feature type="region of interest" description="Disordered" evidence="14">
    <location>
        <begin position="378"/>
        <end position="403"/>
    </location>
</feature>
<dbReference type="OrthoDB" id="2789670at2759"/>
<sequence length="604" mass="66464">MSPFILYSLLFTVSIYFLLHLRSLLSRRRLPPGPRPWPLVGNLPHLGPVPHHSIAALARKHGPLMHLRLGFVDVVVAASASVAAQFLKAHDANFSSRPPNSGAKHIAYNYQDLVFAPYGPRWRLLRKISSVHLFSAKALDDFRHIREGEVAILTRSLAGAGQTPVQLGQLLTVCVTNALGRVMLGRRVFGDGSGGGDAQADDFKSMVVEMMVLAGVFNVGDFVPALEWLDLQGVAAKMKKLHKRFDGFLGKILEEHRVGGGGGGEKHADLLSTLISLKENADGEGGKLNDTEIKALLLNMFSAGTDTSSSTVEWAIAELLRHPNILARKLNMEEAYGLTLQRAEPLLVHPRPRLSFLIPPTPITSGPMNPINLPSLTPNSTTAAAVPPSSPLPPKTPGFPAKTDPTSSSCHGVFYNAVLVVPAVLFVVYLGINARKSVAKLWNGRSHGWQCVAEKEVGWNLLSMFATSAMLCLEMSIVGFLLQDSYSSGLDTLSRTFVVSGVAVAVDFMFKAIYVFGFRVPLFIDTVDSTQRMKWGLWIIQKLLLTAVYGYILFVHFSKWREKLPPRPSFYNYIIVMFSEEDFLLDNAYYSEMKDAGFFDADWD</sequence>
<dbReference type="GO" id="GO:0016020">
    <property type="term" value="C:membrane"/>
    <property type="evidence" value="ECO:0007669"/>
    <property type="project" value="UniProtKB-SubCell"/>
</dbReference>
<keyword evidence="9 15" id="KW-1133">Transmembrane helix</keyword>
<feature type="transmembrane region" description="Helical" evidence="15">
    <location>
        <begin position="535"/>
        <end position="557"/>
    </location>
</feature>
<dbReference type="GO" id="GO:0004497">
    <property type="term" value="F:monooxygenase activity"/>
    <property type="evidence" value="ECO:0007669"/>
    <property type="project" value="UniProtKB-KW"/>
</dbReference>
<dbReference type="GO" id="GO:0016705">
    <property type="term" value="F:oxidoreductase activity, acting on paired donors, with incorporation or reduction of molecular oxygen"/>
    <property type="evidence" value="ECO:0007669"/>
    <property type="project" value="InterPro"/>
</dbReference>
<evidence type="ECO:0000256" key="3">
    <source>
        <dbReference type="ARBA" id="ARBA00010125"/>
    </source>
</evidence>
<dbReference type="PANTHER" id="PTHR47944:SF18">
    <property type="entry name" value="FLAVONOID 3'-MONOOXYGENASE"/>
    <property type="match status" value="1"/>
</dbReference>
<keyword evidence="10" id="KW-0560">Oxidoreductase</keyword>
<feature type="compositionally biased region" description="Pro residues" evidence="14">
    <location>
        <begin position="388"/>
        <end position="397"/>
    </location>
</feature>
<organism evidence="16 17">
    <name type="scientific">Turnera subulata</name>
    <dbReference type="NCBI Taxonomy" id="218843"/>
    <lineage>
        <taxon>Eukaryota</taxon>
        <taxon>Viridiplantae</taxon>
        <taxon>Streptophyta</taxon>
        <taxon>Embryophyta</taxon>
        <taxon>Tracheophyta</taxon>
        <taxon>Spermatophyta</taxon>
        <taxon>Magnoliopsida</taxon>
        <taxon>eudicotyledons</taxon>
        <taxon>Gunneridae</taxon>
        <taxon>Pentapetalae</taxon>
        <taxon>rosids</taxon>
        <taxon>fabids</taxon>
        <taxon>Malpighiales</taxon>
        <taxon>Passifloraceae</taxon>
        <taxon>Turnera</taxon>
    </lineage>
</organism>
<gene>
    <name evidence="16" type="ORF">Tsubulata_050263</name>
</gene>
<feature type="transmembrane region" description="Helical" evidence="15">
    <location>
        <begin position="494"/>
        <end position="515"/>
    </location>
</feature>
<comment type="similarity">
    <text evidence="4">Belongs to the cytochrome P450 family.</text>
</comment>
<dbReference type="AlphaFoldDB" id="A0A9Q0JNA3"/>
<dbReference type="Pfam" id="PF00067">
    <property type="entry name" value="p450"/>
    <property type="match status" value="1"/>
</dbReference>
<evidence type="ECO:0000256" key="4">
    <source>
        <dbReference type="ARBA" id="ARBA00010617"/>
    </source>
</evidence>
<keyword evidence="6 15" id="KW-0812">Transmembrane</keyword>
<comment type="caution">
    <text evidence="16">The sequence shown here is derived from an EMBL/GenBank/DDBJ whole genome shotgun (WGS) entry which is preliminary data.</text>
</comment>
<evidence type="ECO:0000256" key="14">
    <source>
        <dbReference type="SAM" id="MobiDB-lite"/>
    </source>
</evidence>
<comment type="subcellular location">
    <subcellularLocation>
        <location evidence="2">Membrane</location>
        <topology evidence="2">Multi-pass membrane protein</topology>
    </subcellularLocation>
</comment>
<dbReference type="GO" id="GO:0020037">
    <property type="term" value="F:heme binding"/>
    <property type="evidence" value="ECO:0007669"/>
    <property type="project" value="InterPro"/>
</dbReference>
<dbReference type="Pfam" id="PF10160">
    <property type="entry name" value="Tmemb_40"/>
    <property type="match status" value="2"/>
</dbReference>
<dbReference type="InterPro" id="IPR018781">
    <property type="entry name" value="TPRA1/CAND2/CAND8"/>
</dbReference>
<dbReference type="InterPro" id="IPR002401">
    <property type="entry name" value="Cyt_P450_E_grp-I"/>
</dbReference>
<keyword evidence="13 15" id="KW-0472">Membrane</keyword>
<keyword evidence="12" id="KW-0503">Monooxygenase</keyword>
<keyword evidence="8" id="KW-0521">NADP</keyword>
<feature type="transmembrane region" description="Helical" evidence="15">
    <location>
        <begin position="413"/>
        <end position="432"/>
    </location>
</feature>
<evidence type="ECO:0000256" key="12">
    <source>
        <dbReference type="ARBA" id="ARBA00023033"/>
    </source>
</evidence>
<keyword evidence="5" id="KW-0349">Heme</keyword>
<dbReference type="Proteomes" id="UP001141552">
    <property type="component" value="Unassembled WGS sequence"/>
</dbReference>
<dbReference type="PANTHER" id="PTHR47944">
    <property type="entry name" value="CYTOCHROME P450 98A9"/>
    <property type="match status" value="1"/>
</dbReference>